<name>A0A2H1V183_SPOFR</name>
<protein>
    <submittedName>
        <fullName evidence="1">SFRICE_015248</fullName>
    </submittedName>
</protein>
<accession>A0A2H1V183</accession>
<gene>
    <name evidence="1" type="ORF">SFRICE_015248</name>
</gene>
<sequence>MLCNVDVDAFGFHQSYSLIHTVWPWWKLTHLVRSITSLVESTLKRDIVCSALLLVGLFKPANQSAERALVSLTLNLKQTYTKGTVINSGKLGALYKRGTKKVDGKY</sequence>
<evidence type="ECO:0000313" key="1">
    <source>
        <dbReference type="EMBL" id="SOQ34579.1"/>
    </source>
</evidence>
<proteinExistence type="predicted"/>
<reference evidence="1" key="1">
    <citation type="submission" date="2016-07" db="EMBL/GenBank/DDBJ databases">
        <authorList>
            <person name="Bretaudeau A."/>
        </authorList>
    </citation>
    <scope>NUCLEOTIDE SEQUENCE</scope>
    <source>
        <strain evidence="1">Rice</strain>
        <tissue evidence="1">Whole body</tissue>
    </source>
</reference>
<dbReference type="EMBL" id="ODYU01000195">
    <property type="protein sequence ID" value="SOQ34579.1"/>
    <property type="molecule type" value="Genomic_DNA"/>
</dbReference>
<organism evidence="1">
    <name type="scientific">Spodoptera frugiperda</name>
    <name type="common">Fall armyworm</name>
    <dbReference type="NCBI Taxonomy" id="7108"/>
    <lineage>
        <taxon>Eukaryota</taxon>
        <taxon>Metazoa</taxon>
        <taxon>Ecdysozoa</taxon>
        <taxon>Arthropoda</taxon>
        <taxon>Hexapoda</taxon>
        <taxon>Insecta</taxon>
        <taxon>Pterygota</taxon>
        <taxon>Neoptera</taxon>
        <taxon>Endopterygota</taxon>
        <taxon>Lepidoptera</taxon>
        <taxon>Glossata</taxon>
        <taxon>Ditrysia</taxon>
        <taxon>Noctuoidea</taxon>
        <taxon>Noctuidae</taxon>
        <taxon>Amphipyrinae</taxon>
        <taxon>Spodoptera</taxon>
    </lineage>
</organism>
<dbReference type="AlphaFoldDB" id="A0A2H1V183"/>